<keyword evidence="9" id="KW-0325">Glycoprotein</keyword>
<feature type="domain" description="Ionotropic glutamate receptor L-glutamate and glycine-binding" evidence="13">
    <location>
        <begin position="20"/>
        <end position="114"/>
    </location>
</feature>
<dbReference type="Proteomes" id="UP000807504">
    <property type="component" value="Unassembled WGS sequence"/>
</dbReference>
<feature type="transmembrane region" description="Helical" evidence="12">
    <location>
        <begin position="131"/>
        <end position="150"/>
    </location>
</feature>
<gene>
    <name evidence="14" type="ORF">HNY73_021902</name>
</gene>
<reference evidence="14" key="1">
    <citation type="journal article" date="2020" name="bioRxiv">
        <title>Chromosome-level reference genome of the European wasp spider Argiope bruennichi: a resource for studies on range expansion and evolutionary adaptation.</title>
        <authorList>
            <person name="Sheffer M.M."/>
            <person name="Hoppe A."/>
            <person name="Krehenwinkel H."/>
            <person name="Uhl G."/>
            <person name="Kuss A.W."/>
            <person name="Jensen L."/>
            <person name="Jensen C."/>
            <person name="Gillespie R.G."/>
            <person name="Hoff K.J."/>
            <person name="Prost S."/>
        </authorList>
    </citation>
    <scope>NUCLEOTIDE SEQUENCE</scope>
</reference>
<keyword evidence="11" id="KW-0407">Ion channel</keyword>
<evidence type="ECO:0000256" key="8">
    <source>
        <dbReference type="ARBA" id="ARBA00023170"/>
    </source>
</evidence>
<keyword evidence="3" id="KW-1003">Cell membrane</keyword>
<dbReference type="Gene3D" id="3.40.190.10">
    <property type="entry name" value="Periplasmic binding protein-like II"/>
    <property type="match status" value="1"/>
</dbReference>
<evidence type="ECO:0000259" key="13">
    <source>
        <dbReference type="Pfam" id="PF10613"/>
    </source>
</evidence>
<keyword evidence="15" id="KW-1185">Reference proteome</keyword>
<dbReference type="Pfam" id="PF10613">
    <property type="entry name" value="Lig_chan-Glu_bd"/>
    <property type="match status" value="1"/>
</dbReference>
<evidence type="ECO:0000256" key="11">
    <source>
        <dbReference type="ARBA" id="ARBA00023303"/>
    </source>
</evidence>
<protein>
    <submittedName>
        <fullName evidence="14">Putative glutamate receptor like protein</fullName>
    </submittedName>
</protein>
<comment type="subcellular location">
    <subcellularLocation>
        <location evidence="1">Cell membrane</location>
        <topology evidence="1">Multi-pass membrane protein</topology>
    </subcellularLocation>
</comment>
<keyword evidence="6" id="KW-0406">Ion transport</keyword>
<accession>A0A8T0E0W4</accession>
<comment type="caution">
    <text evidence="14">The sequence shown here is derived from an EMBL/GenBank/DDBJ whole genome shotgun (WGS) entry which is preliminary data.</text>
</comment>
<feature type="transmembrane region" description="Helical" evidence="12">
    <location>
        <begin position="381"/>
        <end position="401"/>
    </location>
</feature>
<keyword evidence="8 14" id="KW-0675">Receptor</keyword>
<dbReference type="SUPFAM" id="SSF53850">
    <property type="entry name" value="Periplasmic binding protein-like II"/>
    <property type="match status" value="1"/>
</dbReference>
<keyword evidence="5 12" id="KW-1133">Transmembrane helix</keyword>
<dbReference type="InterPro" id="IPR052192">
    <property type="entry name" value="Insect_Ionotropic_Sensory_Rcpt"/>
</dbReference>
<dbReference type="PANTHER" id="PTHR42643">
    <property type="entry name" value="IONOTROPIC RECEPTOR 20A-RELATED"/>
    <property type="match status" value="1"/>
</dbReference>
<dbReference type="InterPro" id="IPR019594">
    <property type="entry name" value="Glu/Gly-bd"/>
</dbReference>
<name>A0A8T0E0W4_ARGBR</name>
<evidence type="ECO:0000313" key="14">
    <source>
        <dbReference type="EMBL" id="KAF8763757.1"/>
    </source>
</evidence>
<proteinExistence type="predicted"/>
<evidence type="ECO:0000313" key="15">
    <source>
        <dbReference type="Proteomes" id="UP000807504"/>
    </source>
</evidence>
<dbReference type="Gene3D" id="1.10.287.70">
    <property type="match status" value="1"/>
</dbReference>
<evidence type="ECO:0000256" key="3">
    <source>
        <dbReference type="ARBA" id="ARBA00022475"/>
    </source>
</evidence>
<keyword evidence="4 12" id="KW-0812">Transmembrane</keyword>
<keyword evidence="2" id="KW-0813">Transport</keyword>
<dbReference type="GO" id="GO:0005886">
    <property type="term" value="C:plasma membrane"/>
    <property type="evidence" value="ECO:0007669"/>
    <property type="project" value="UniProtKB-SubCell"/>
</dbReference>
<feature type="transmembrane region" description="Helical" evidence="12">
    <location>
        <begin position="184"/>
        <end position="208"/>
    </location>
</feature>
<evidence type="ECO:0000256" key="10">
    <source>
        <dbReference type="ARBA" id="ARBA00023286"/>
    </source>
</evidence>
<sequence length="420" mass="47546">MSKIPKLIVAISNFAAFQLHVNQTAKGQFTFEGYYGKHIELILEAWRGEYELFFCKDVDLGVKDSSGNWSGQIGAVARGDADIAISVIPILESTFSDVAFSTAYTLEEVSFAAQKWSEDDIFQFLMLFDKAVWVSLFISLISLSVLFFLILEGKKNYSYVLLNAFANVIGKSSDLEKDLFRWKLLLGCWLLCAFVVSCSYSAVLLSFLTLPPQSKVLKDFRDLSEAVQRGSHRAYCANRTVNIPFMINSEADYLQKIGNAIVKNEWYIDYNSLFKGHDPKSAFIMTRSALNFLFGTGDLKQLYHRSTDNLFIVPIGVALKKNFCCGSRINKIVSRIESAGLREKILKDVSFRYWLDIFSKFTKNEDQGIHALSLRDLRGSFVILSVGLGLSLIVFLGEVIIERVQRKKKEMNHSRTPVNH</sequence>
<evidence type="ECO:0000256" key="6">
    <source>
        <dbReference type="ARBA" id="ARBA00023065"/>
    </source>
</evidence>
<keyword evidence="7 12" id="KW-0472">Membrane</keyword>
<evidence type="ECO:0000256" key="5">
    <source>
        <dbReference type="ARBA" id="ARBA00022989"/>
    </source>
</evidence>
<evidence type="ECO:0000256" key="1">
    <source>
        <dbReference type="ARBA" id="ARBA00004651"/>
    </source>
</evidence>
<keyword evidence="10" id="KW-1071">Ligand-gated ion channel</keyword>
<dbReference type="GO" id="GO:0015276">
    <property type="term" value="F:ligand-gated monoatomic ion channel activity"/>
    <property type="evidence" value="ECO:0007669"/>
    <property type="project" value="InterPro"/>
</dbReference>
<dbReference type="EMBL" id="JABXBU010002231">
    <property type="protein sequence ID" value="KAF8763757.1"/>
    <property type="molecule type" value="Genomic_DNA"/>
</dbReference>
<dbReference type="AlphaFoldDB" id="A0A8T0E0W4"/>
<evidence type="ECO:0000256" key="2">
    <source>
        <dbReference type="ARBA" id="ARBA00022448"/>
    </source>
</evidence>
<reference evidence="14" key="2">
    <citation type="submission" date="2020-06" db="EMBL/GenBank/DDBJ databases">
        <authorList>
            <person name="Sheffer M."/>
        </authorList>
    </citation>
    <scope>NUCLEOTIDE SEQUENCE</scope>
</reference>
<dbReference type="PANTHER" id="PTHR42643:SF24">
    <property type="entry name" value="IONOTROPIC RECEPTOR 60A"/>
    <property type="match status" value="1"/>
</dbReference>
<evidence type="ECO:0000256" key="9">
    <source>
        <dbReference type="ARBA" id="ARBA00023180"/>
    </source>
</evidence>
<evidence type="ECO:0000256" key="12">
    <source>
        <dbReference type="SAM" id="Phobius"/>
    </source>
</evidence>
<evidence type="ECO:0000256" key="4">
    <source>
        <dbReference type="ARBA" id="ARBA00022692"/>
    </source>
</evidence>
<organism evidence="14 15">
    <name type="scientific">Argiope bruennichi</name>
    <name type="common">Wasp spider</name>
    <name type="synonym">Aranea bruennichi</name>
    <dbReference type="NCBI Taxonomy" id="94029"/>
    <lineage>
        <taxon>Eukaryota</taxon>
        <taxon>Metazoa</taxon>
        <taxon>Ecdysozoa</taxon>
        <taxon>Arthropoda</taxon>
        <taxon>Chelicerata</taxon>
        <taxon>Arachnida</taxon>
        <taxon>Araneae</taxon>
        <taxon>Araneomorphae</taxon>
        <taxon>Entelegynae</taxon>
        <taxon>Araneoidea</taxon>
        <taxon>Araneidae</taxon>
        <taxon>Argiope</taxon>
    </lineage>
</organism>
<evidence type="ECO:0000256" key="7">
    <source>
        <dbReference type="ARBA" id="ARBA00023136"/>
    </source>
</evidence>